<keyword evidence="17" id="KW-0753">Steroid metabolism</keyword>
<dbReference type="EC" id="1.3.1.21" evidence="18"/>
<evidence type="ECO:0000256" key="9">
    <source>
        <dbReference type="ARBA" id="ARBA00022857"/>
    </source>
</evidence>
<comment type="catalytic activity">
    <reaction evidence="21">
        <text>cholesterol + NADP(+) = 7-dehydrocholesterol + NADPH + H(+)</text>
        <dbReference type="Rhea" id="RHEA:23984"/>
        <dbReference type="ChEBI" id="CHEBI:15378"/>
        <dbReference type="ChEBI" id="CHEBI:16113"/>
        <dbReference type="ChEBI" id="CHEBI:17759"/>
        <dbReference type="ChEBI" id="CHEBI:57783"/>
        <dbReference type="ChEBI" id="CHEBI:58349"/>
        <dbReference type="EC" id="1.3.1.21"/>
    </reaction>
    <physiologicalReaction direction="right-to-left" evidence="21">
        <dbReference type="Rhea" id="RHEA:23986"/>
    </physiologicalReaction>
</comment>
<evidence type="ECO:0000313" key="26">
    <source>
        <dbReference type="Proteomes" id="UP000887568"/>
    </source>
</evidence>
<dbReference type="PANTHER" id="PTHR21257">
    <property type="entry name" value="DELTA(14)-STEROL REDUCTASE"/>
    <property type="match status" value="1"/>
</dbReference>
<dbReference type="GO" id="GO:0006695">
    <property type="term" value="P:cholesterol biosynthetic process"/>
    <property type="evidence" value="ECO:0007669"/>
    <property type="project" value="UniProtKB-KW"/>
</dbReference>
<keyword evidence="10" id="KW-0752">Steroid biosynthesis</keyword>
<evidence type="ECO:0000256" key="21">
    <source>
        <dbReference type="ARBA" id="ARBA00047795"/>
    </source>
</evidence>
<evidence type="ECO:0000256" key="20">
    <source>
        <dbReference type="ARBA" id="ARBA00042688"/>
    </source>
</evidence>
<name>A0A914ASX3_PATMI</name>
<keyword evidence="9" id="KW-0521">NADP</keyword>
<feature type="compositionally biased region" description="Polar residues" evidence="23">
    <location>
        <begin position="12"/>
        <end position="24"/>
    </location>
</feature>
<organism evidence="25 26">
    <name type="scientific">Patiria miniata</name>
    <name type="common">Bat star</name>
    <name type="synonym">Asterina miniata</name>
    <dbReference type="NCBI Taxonomy" id="46514"/>
    <lineage>
        <taxon>Eukaryota</taxon>
        <taxon>Metazoa</taxon>
        <taxon>Echinodermata</taxon>
        <taxon>Eleutherozoa</taxon>
        <taxon>Asterozoa</taxon>
        <taxon>Asteroidea</taxon>
        <taxon>Valvatacea</taxon>
        <taxon>Valvatida</taxon>
        <taxon>Asterinidae</taxon>
        <taxon>Patiria</taxon>
    </lineage>
</organism>
<evidence type="ECO:0000256" key="4">
    <source>
        <dbReference type="ARBA" id="ARBA00022516"/>
    </source>
</evidence>
<evidence type="ECO:0000256" key="10">
    <source>
        <dbReference type="ARBA" id="ARBA00022955"/>
    </source>
</evidence>
<feature type="transmembrane region" description="Helical" evidence="24">
    <location>
        <begin position="89"/>
        <end position="110"/>
    </location>
</feature>
<keyword evidence="8" id="KW-0256">Endoplasmic reticulum</keyword>
<dbReference type="OMA" id="KYGQYWA"/>
<sequence length="471" mass="54077">MKKKSAAGRLSDNGTEATPAQTPGQWGRAWTADFLTMAGVLFILTCCPVLVFYFLISCTHYQCELTTPAIKLYTGDVTVTQLWGYVPSLTLKAMVVYLSWFTFQVFLWYLPDVCHYIIPGYRGGVCLGAITPAGNRLKYGVNGLQAWIISNGLFLANAVHFRWFSPTIIVDNYGPLLVMMNIMGYSVSVFVTVKAYLFPSFAEDRKFSGNPFYDFLMGIEFNPRIGKWFDFKLFFNGRPGIVCWSVINMSYAWKQYELYGYVTNSMILVNVLQAIYIVDFFWNEAWYLNTIDMHHDHFGFMLGWGDSVWLPTMYTLQGFFLVFHPVQLSQAAAAGILALGLGGYYIFRAVNHQKDSFRRTDGQANVWGRKPEYMEVEYFSSDGKKRRSKLLLSGWWGIARHMNYTGDLMGSLAYCLCGGVTHLLPYFYIIFMTILLVHRCLRDEHRCKAKYGSSWDDYTSRVPYRLIPMLF</sequence>
<dbReference type="GO" id="GO:0005789">
    <property type="term" value="C:endoplasmic reticulum membrane"/>
    <property type="evidence" value="ECO:0007669"/>
    <property type="project" value="UniProtKB-SubCell"/>
</dbReference>
<dbReference type="GO" id="GO:0016132">
    <property type="term" value="P:brassinosteroid biosynthetic process"/>
    <property type="evidence" value="ECO:0007669"/>
    <property type="project" value="TreeGrafter"/>
</dbReference>
<dbReference type="FunFam" id="1.20.120.1630:FF:000004">
    <property type="entry name" value="7-dehydrocholesterol reductase"/>
    <property type="match status" value="1"/>
</dbReference>
<accession>A0A914ASX3</accession>
<proteinExistence type="inferred from homology"/>
<dbReference type="Gene3D" id="1.20.120.1630">
    <property type="match status" value="1"/>
</dbReference>
<dbReference type="GeneID" id="119736912"/>
<dbReference type="PROSITE" id="PS01018">
    <property type="entry name" value="STEROL_REDUCT_2"/>
    <property type="match status" value="1"/>
</dbReference>
<evidence type="ECO:0000256" key="5">
    <source>
        <dbReference type="ARBA" id="ARBA00022548"/>
    </source>
</evidence>
<dbReference type="GO" id="GO:0047598">
    <property type="term" value="F:7-dehydrocholesterol reductase activity"/>
    <property type="evidence" value="ECO:0007669"/>
    <property type="project" value="UniProtKB-EC"/>
</dbReference>
<evidence type="ECO:0000256" key="17">
    <source>
        <dbReference type="ARBA" id="ARBA00023221"/>
    </source>
</evidence>
<evidence type="ECO:0000256" key="7">
    <source>
        <dbReference type="ARBA" id="ARBA00022778"/>
    </source>
</evidence>
<keyword evidence="16" id="KW-1207">Sterol metabolism</keyword>
<evidence type="ECO:0000256" key="8">
    <source>
        <dbReference type="ARBA" id="ARBA00022824"/>
    </source>
</evidence>
<feature type="transmembrane region" description="Helical" evidence="24">
    <location>
        <begin position="258"/>
        <end position="278"/>
    </location>
</feature>
<evidence type="ECO:0000256" key="13">
    <source>
        <dbReference type="ARBA" id="ARBA00023011"/>
    </source>
</evidence>
<keyword evidence="5" id="KW-0153">Cholesterol metabolism</keyword>
<evidence type="ECO:0000256" key="18">
    <source>
        <dbReference type="ARBA" id="ARBA00038851"/>
    </source>
</evidence>
<comment type="similarity">
    <text evidence="3">Belongs to the ERG4/ERG24 family.</text>
</comment>
<protein>
    <recommendedName>
        <fullName evidence="19">7-dehydrocholesterol reductase</fullName>
        <ecNumber evidence="18">1.3.1.21</ecNumber>
    </recommendedName>
    <alternativeName>
        <fullName evidence="20">Sterol Delta(7)-reductase</fullName>
    </alternativeName>
</protein>
<feature type="region of interest" description="Disordered" evidence="23">
    <location>
        <begin position="1"/>
        <end position="24"/>
    </location>
</feature>
<keyword evidence="15 24" id="KW-0472">Membrane</keyword>
<keyword evidence="26" id="KW-1185">Reference proteome</keyword>
<dbReference type="RefSeq" id="XP_038066867.1">
    <property type="nucleotide sequence ID" value="XM_038210939.1"/>
</dbReference>
<evidence type="ECO:0000256" key="19">
    <source>
        <dbReference type="ARBA" id="ARBA00039984"/>
    </source>
</evidence>
<feature type="transmembrane region" description="Helical" evidence="24">
    <location>
        <begin position="146"/>
        <end position="164"/>
    </location>
</feature>
<evidence type="ECO:0000313" key="25">
    <source>
        <dbReference type="EnsemblMetazoa" id="XP_038066867.1"/>
    </source>
</evidence>
<reference evidence="25" key="1">
    <citation type="submission" date="2022-11" db="UniProtKB">
        <authorList>
            <consortium name="EnsemblMetazoa"/>
        </authorList>
    </citation>
    <scope>IDENTIFICATION</scope>
</reference>
<evidence type="ECO:0000256" key="15">
    <source>
        <dbReference type="ARBA" id="ARBA00023136"/>
    </source>
</evidence>
<keyword evidence="11 24" id="KW-1133">Transmembrane helix</keyword>
<comment type="subcellular location">
    <subcellularLocation>
        <location evidence="1">Endoplasmic reticulum membrane</location>
        <topology evidence="1">Multi-pass membrane protein</topology>
    </subcellularLocation>
</comment>
<dbReference type="AlphaFoldDB" id="A0A914ASX3"/>
<evidence type="ECO:0000256" key="14">
    <source>
        <dbReference type="ARBA" id="ARBA00023098"/>
    </source>
</evidence>
<evidence type="ECO:0000256" key="2">
    <source>
        <dbReference type="ARBA" id="ARBA00004770"/>
    </source>
</evidence>
<dbReference type="EnsemblMetazoa" id="XM_038210939.1">
    <property type="protein sequence ID" value="XP_038066867.1"/>
    <property type="gene ID" value="LOC119736912"/>
</dbReference>
<evidence type="ECO:0000256" key="22">
    <source>
        <dbReference type="ARBA" id="ARBA00047826"/>
    </source>
</evidence>
<keyword evidence="4" id="KW-0444">Lipid biosynthesis</keyword>
<keyword evidence="14" id="KW-0443">Lipid metabolism</keyword>
<keyword evidence="12" id="KW-0560">Oxidoreductase</keyword>
<dbReference type="OrthoDB" id="5326588at2759"/>
<feature type="transmembrane region" description="Helical" evidence="24">
    <location>
        <begin position="411"/>
        <end position="437"/>
    </location>
</feature>
<evidence type="ECO:0000256" key="6">
    <source>
        <dbReference type="ARBA" id="ARBA00022692"/>
    </source>
</evidence>
<evidence type="ECO:0000256" key="16">
    <source>
        <dbReference type="ARBA" id="ARBA00023166"/>
    </source>
</evidence>
<keyword evidence="13" id="KW-0756">Sterol biosynthesis</keyword>
<dbReference type="Proteomes" id="UP000887568">
    <property type="component" value="Unplaced"/>
</dbReference>
<feature type="transmembrane region" description="Helical" evidence="24">
    <location>
        <begin position="34"/>
        <end position="56"/>
    </location>
</feature>
<dbReference type="PANTHER" id="PTHR21257:SF38">
    <property type="entry name" value="7-DEHYDROCHOLESTEROL REDUCTASE"/>
    <property type="match status" value="1"/>
</dbReference>
<evidence type="ECO:0000256" key="1">
    <source>
        <dbReference type="ARBA" id="ARBA00004477"/>
    </source>
</evidence>
<keyword evidence="6 24" id="KW-0812">Transmembrane</keyword>
<evidence type="ECO:0000256" key="11">
    <source>
        <dbReference type="ARBA" id="ARBA00022989"/>
    </source>
</evidence>
<evidence type="ECO:0000256" key="3">
    <source>
        <dbReference type="ARBA" id="ARBA00005402"/>
    </source>
</evidence>
<comment type="pathway">
    <text evidence="2">Steroid biosynthesis; cholesterol biosynthesis.</text>
</comment>
<evidence type="ECO:0000256" key="23">
    <source>
        <dbReference type="SAM" id="MobiDB-lite"/>
    </source>
</evidence>
<keyword evidence="7" id="KW-0152">Cholesterol biosynthesis</keyword>
<comment type="catalytic activity">
    <reaction evidence="22">
        <text>7-dehydrodesmosterol + NADPH + H(+) = desmosterol + NADP(+)</text>
        <dbReference type="Rhea" id="RHEA:46740"/>
        <dbReference type="ChEBI" id="CHEBI:15378"/>
        <dbReference type="ChEBI" id="CHEBI:17737"/>
        <dbReference type="ChEBI" id="CHEBI:27910"/>
        <dbReference type="ChEBI" id="CHEBI:57783"/>
        <dbReference type="ChEBI" id="CHEBI:58349"/>
    </reaction>
    <physiologicalReaction direction="left-to-right" evidence="22">
        <dbReference type="Rhea" id="RHEA:46741"/>
    </physiologicalReaction>
</comment>
<dbReference type="Pfam" id="PF01222">
    <property type="entry name" value="ERG4_ERG24"/>
    <property type="match status" value="1"/>
</dbReference>
<dbReference type="InterPro" id="IPR001171">
    <property type="entry name" value="ERG24_DHCR-like"/>
</dbReference>
<evidence type="ECO:0000256" key="12">
    <source>
        <dbReference type="ARBA" id="ARBA00023002"/>
    </source>
</evidence>
<feature type="transmembrane region" description="Helical" evidence="24">
    <location>
        <begin position="176"/>
        <end position="197"/>
    </location>
</feature>
<evidence type="ECO:0000256" key="24">
    <source>
        <dbReference type="SAM" id="Phobius"/>
    </source>
</evidence>
<dbReference type="InterPro" id="IPR018083">
    <property type="entry name" value="Sterol_reductase_CS"/>
</dbReference>
<feature type="transmembrane region" description="Helical" evidence="24">
    <location>
        <begin position="328"/>
        <end position="347"/>
    </location>
</feature>